<organism evidence="1 2">
    <name type="scientific">Scyliorhinus torazame</name>
    <name type="common">Cloudy catshark</name>
    <name type="synonym">Catulus torazame</name>
    <dbReference type="NCBI Taxonomy" id="75743"/>
    <lineage>
        <taxon>Eukaryota</taxon>
        <taxon>Metazoa</taxon>
        <taxon>Chordata</taxon>
        <taxon>Craniata</taxon>
        <taxon>Vertebrata</taxon>
        <taxon>Chondrichthyes</taxon>
        <taxon>Elasmobranchii</taxon>
        <taxon>Galeomorphii</taxon>
        <taxon>Galeoidea</taxon>
        <taxon>Carcharhiniformes</taxon>
        <taxon>Scyliorhinidae</taxon>
        <taxon>Scyliorhinus</taxon>
    </lineage>
</organism>
<accession>A0A401PRS8</accession>
<evidence type="ECO:0000313" key="1">
    <source>
        <dbReference type="EMBL" id="GCB75810.1"/>
    </source>
</evidence>
<comment type="caution">
    <text evidence="1">The sequence shown here is derived from an EMBL/GenBank/DDBJ whole genome shotgun (WGS) entry which is preliminary data.</text>
</comment>
<evidence type="ECO:0000313" key="2">
    <source>
        <dbReference type="Proteomes" id="UP000288216"/>
    </source>
</evidence>
<reference evidence="1 2" key="1">
    <citation type="journal article" date="2018" name="Nat. Ecol. Evol.">
        <title>Shark genomes provide insights into elasmobranch evolution and the origin of vertebrates.</title>
        <authorList>
            <person name="Hara Y"/>
            <person name="Yamaguchi K"/>
            <person name="Onimaru K"/>
            <person name="Kadota M"/>
            <person name="Koyanagi M"/>
            <person name="Keeley SD"/>
            <person name="Tatsumi K"/>
            <person name="Tanaka K"/>
            <person name="Motone F"/>
            <person name="Kageyama Y"/>
            <person name="Nozu R"/>
            <person name="Adachi N"/>
            <person name="Nishimura O"/>
            <person name="Nakagawa R"/>
            <person name="Tanegashima C"/>
            <person name="Kiyatake I"/>
            <person name="Matsumoto R"/>
            <person name="Murakumo K"/>
            <person name="Nishida K"/>
            <person name="Terakita A"/>
            <person name="Kuratani S"/>
            <person name="Sato K"/>
            <person name="Hyodo S Kuraku.S."/>
        </authorList>
    </citation>
    <scope>NUCLEOTIDE SEQUENCE [LARGE SCALE GENOMIC DNA]</scope>
</reference>
<gene>
    <name evidence="1" type="ORF">scyTo_0020400</name>
</gene>
<protein>
    <submittedName>
        <fullName evidence="1">Uncharacterized protein</fullName>
    </submittedName>
</protein>
<keyword evidence="2" id="KW-1185">Reference proteome</keyword>
<dbReference type="AlphaFoldDB" id="A0A401PRS8"/>
<dbReference type="Proteomes" id="UP000288216">
    <property type="component" value="Unassembled WGS sequence"/>
</dbReference>
<proteinExistence type="predicted"/>
<dbReference type="EMBL" id="BFAA01016434">
    <property type="protein sequence ID" value="GCB75810.1"/>
    <property type="molecule type" value="Genomic_DNA"/>
</dbReference>
<name>A0A401PRS8_SCYTO</name>
<feature type="non-terminal residue" evidence="1">
    <location>
        <position position="1"/>
    </location>
</feature>
<sequence length="74" mass="8317">YGADFSKMLRQKETRCRYGNTTSYKTVCERGGSGADTNRFREFQLVGDECPDAPGHIGAETQTAVFFSKQCKRL</sequence>